<dbReference type="InterPro" id="IPR003593">
    <property type="entry name" value="AAA+_ATPase"/>
</dbReference>
<dbReference type="SMART" id="SM00382">
    <property type="entry name" value="AAA"/>
    <property type="match status" value="1"/>
</dbReference>
<dbReference type="PIRSF" id="PIRSF037116">
    <property type="entry name" value="CP_lyase_PhnK"/>
    <property type="match status" value="1"/>
</dbReference>
<feature type="domain" description="ABC transporter" evidence="4">
    <location>
        <begin position="45"/>
        <end position="285"/>
    </location>
</feature>
<protein>
    <submittedName>
        <fullName evidence="5">Phosphonate C-P lyase system protein PhnK</fullName>
    </submittedName>
</protein>
<keyword evidence="5" id="KW-0456">Lyase</keyword>
<dbReference type="Gene3D" id="3.40.50.300">
    <property type="entry name" value="P-loop containing nucleotide triphosphate hydrolases"/>
    <property type="match status" value="1"/>
</dbReference>
<dbReference type="Pfam" id="PF00005">
    <property type="entry name" value="ABC_tran"/>
    <property type="match status" value="1"/>
</dbReference>
<dbReference type="Proteomes" id="UP001595420">
    <property type="component" value="Unassembled WGS sequence"/>
</dbReference>
<evidence type="ECO:0000256" key="1">
    <source>
        <dbReference type="ARBA" id="ARBA00022741"/>
    </source>
</evidence>
<feature type="region of interest" description="Disordered" evidence="3">
    <location>
        <begin position="1"/>
        <end position="35"/>
    </location>
</feature>
<dbReference type="PANTHER" id="PTHR42764:SF1">
    <property type="entry name" value="PHOSPHONATES UTILIZATION ATP-BINDING PROTEIN PHNK-RELATED"/>
    <property type="match status" value="1"/>
</dbReference>
<gene>
    <name evidence="5" type="primary">phnK</name>
    <name evidence="5" type="ORF">ACFOD3_10120</name>
</gene>
<name>A0ABV7BRD5_9PROT</name>
<dbReference type="PROSITE" id="PS00211">
    <property type="entry name" value="ABC_TRANSPORTER_1"/>
    <property type="match status" value="1"/>
</dbReference>
<accession>A0ABV7BRD5</accession>
<sequence>MNERSSKTPHPIPPPQAGEGGAHLPPPLLAGEGRGGGLAAQTPLLTARDLTLRFGRIAALDSVDIDIHPGEVVAIVGESGSGKTTLLRVLSGLMRPDAGEVSYLGQDVLGMTEAARRRLMRTEWGFVHQNPRDGLRMAVSAGGNIGERLMATGARHYGNIRDQAAHWLTRVEIDPTRMDEVPAKFSGGMQQRLQIARTLVTLPKLVFMDEPTGGLDVSVQARLLDLIRALVADLGLAVLIVTHDIAAARLLAHRMLVMRHGVVVESGLTDRVLDDPQHPYTQLLVSSVLA</sequence>
<evidence type="ECO:0000313" key="6">
    <source>
        <dbReference type="Proteomes" id="UP001595420"/>
    </source>
</evidence>
<evidence type="ECO:0000256" key="3">
    <source>
        <dbReference type="SAM" id="MobiDB-lite"/>
    </source>
</evidence>
<dbReference type="InterPro" id="IPR012700">
    <property type="entry name" value="PhnK"/>
</dbReference>
<reference evidence="6" key="1">
    <citation type="journal article" date="2019" name="Int. J. Syst. Evol. Microbiol.">
        <title>The Global Catalogue of Microorganisms (GCM) 10K type strain sequencing project: providing services to taxonomists for standard genome sequencing and annotation.</title>
        <authorList>
            <consortium name="The Broad Institute Genomics Platform"/>
            <consortium name="The Broad Institute Genome Sequencing Center for Infectious Disease"/>
            <person name="Wu L."/>
            <person name="Ma J."/>
        </authorList>
    </citation>
    <scope>NUCLEOTIDE SEQUENCE [LARGE SCALE GENOMIC DNA]</scope>
    <source>
        <strain evidence="6">CGMCC 1.16855</strain>
    </source>
</reference>
<dbReference type="PANTHER" id="PTHR42764">
    <property type="entry name" value="PHOSPHONATES UTILIZATION ATP-BINDING PROTEIN PHNK-RELATED"/>
    <property type="match status" value="1"/>
</dbReference>
<dbReference type="InterPro" id="IPR027417">
    <property type="entry name" value="P-loop_NTPase"/>
</dbReference>
<keyword evidence="6" id="KW-1185">Reference proteome</keyword>
<dbReference type="CDD" id="cd03257">
    <property type="entry name" value="ABC_NikE_OppD_transporters"/>
    <property type="match status" value="1"/>
</dbReference>
<evidence type="ECO:0000313" key="5">
    <source>
        <dbReference type="EMBL" id="MFC3000251.1"/>
    </source>
</evidence>
<dbReference type="RefSeq" id="WP_246602530.1">
    <property type="nucleotide sequence ID" value="NZ_JAFNJS010000002.1"/>
</dbReference>
<keyword evidence="1" id="KW-0547">Nucleotide-binding</keyword>
<dbReference type="SUPFAM" id="SSF52540">
    <property type="entry name" value="P-loop containing nucleoside triphosphate hydrolases"/>
    <property type="match status" value="1"/>
</dbReference>
<evidence type="ECO:0000259" key="4">
    <source>
        <dbReference type="PROSITE" id="PS50893"/>
    </source>
</evidence>
<dbReference type="GO" id="GO:0016829">
    <property type="term" value="F:lyase activity"/>
    <property type="evidence" value="ECO:0007669"/>
    <property type="project" value="UniProtKB-KW"/>
</dbReference>
<dbReference type="InterPro" id="IPR003439">
    <property type="entry name" value="ABC_transporter-like_ATP-bd"/>
</dbReference>
<dbReference type="InterPro" id="IPR017871">
    <property type="entry name" value="ABC_transporter-like_CS"/>
</dbReference>
<evidence type="ECO:0000256" key="2">
    <source>
        <dbReference type="ARBA" id="ARBA00022840"/>
    </source>
</evidence>
<dbReference type="EMBL" id="JBHRSB010000002">
    <property type="protein sequence ID" value="MFC3000251.1"/>
    <property type="molecule type" value="Genomic_DNA"/>
</dbReference>
<dbReference type="NCBIfam" id="TIGR02323">
    <property type="entry name" value="CP_lyasePhnK"/>
    <property type="match status" value="1"/>
</dbReference>
<keyword evidence="2" id="KW-0067">ATP-binding</keyword>
<organism evidence="5 6">
    <name type="scientific">Falsiroseomonas tokyonensis</name>
    <dbReference type="NCBI Taxonomy" id="430521"/>
    <lineage>
        <taxon>Bacteria</taxon>
        <taxon>Pseudomonadati</taxon>
        <taxon>Pseudomonadota</taxon>
        <taxon>Alphaproteobacteria</taxon>
        <taxon>Acetobacterales</taxon>
        <taxon>Roseomonadaceae</taxon>
        <taxon>Falsiroseomonas</taxon>
    </lineage>
</organism>
<proteinExistence type="predicted"/>
<comment type="caution">
    <text evidence="5">The sequence shown here is derived from an EMBL/GenBank/DDBJ whole genome shotgun (WGS) entry which is preliminary data.</text>
</comment>
<dbReference type="PROSITE" id="PS50893">
    <property type="entry name" value="ABC_TRANSPORTER_2"/>
    <property type="match status" value="1"/>
</dbReference>